<sequence length="194" mass="21003">MGLGILVLGLAIFHANHLFVTMRDARAGVIARIGLPFYRVLFSIVSTVGLVLIVWGFAQYRAHGWIDVWQPPLFMRHVTIGLMLFAAILLVATFIPSHIKAGAKHPMLAAVKIWAFAHLLSNGDLGSILLFGSFLAWAVYARINAKRRADVALPVAPAGWTNDVIVVVVGILVYLALGYAFHPAVIGVPVFGQA</sequence>
<keyword evidence="8" id="KW-1185">Reference proteome</keyword>
<feature type="transmembrane region" description="Helical" evidence="5">
    <location>
        <begin position="119"/>
        <end position="140"/>
    </location>
</feature>
<keyword evidence="2 5" id="KW-0812">Transmembrane</keyword>
<evidence type="ECO:0000313" key="7">
    <source>
        <dbReference type="EMBL" id="AXK80547.1"/>
    </source>
</evidence>
<dbReference type="KEGG" id="ptaw:DW352_08475"/>
<dbReference type="AlphaFoldDB" id="A0A345ZUF0"/>
<gene>
    <name evidence="7" type="ORF">DW352_08475</name>
</gene>
<dbReference type="GO" id="GO:0016020">
    <property type="term" value="C:membrane"/>
    <property type="evidence" value="ECO:0007669"/>
    <property type="project" value="UniProtKB-SubCell"/>
</dbReference>
<proteinExistence type="predicted"/>
<evidence type="ECO:0000256" key="5">
    <source>
        <dbReference type="SAM" id="Phobius"/>
    </source>
</evidence>
<feature type="transmembrane region" description="Helical" evidence="5">
    <location>
        <begin position="37"/>
        <end position="58"/>
    </location>
</feature>
<keyword evidence="3 5" id="KW-1133">Transmembrane helix</keyword>
<keyword evidence="4 5" id="KW-0472">Membrane</keyword>
<dbReference type="EMBL" id="CP031417">
    <property type="protein sequence ID" value="AXK80547.1"/>
    <property type="molecule type" value="Genomic_DNA"/>
</dbReference>
<dbReference type="InterPro" id="IPR009915">
    <property type="entry name" value="NnrU_dom"/>
</dbReference>
<reference evidence="7 8" key="1">
    <citation type="submission" date="2018-07" db="EMBL/GenBank/DDBJ databases">
        <authorList>
            <person name="Quirk P.G."/>
            <person name="Krulwich T.A."/>
        </authorList>
    </citation>
    <scope>NUCLEOTIDE SEQUENCE [LARGE SCALE GENOMIC DNA]</scope>
    <source>
        <strain evidence="7 8">CC-BB4</strain>
    </source>
</reference>
<organism evidence="7 8">
    <name type="scientific">Pseudolabrys taiwanensis</name>
    <dbReference type="NCBI Taxonomy" id="331696"/>
    <lineage>
        <taxon>Bacteria</taxon>
        <taxon>Pseudomonadati</taxon>
        <taxon>Pseudomonadota</taxon>
        <taxon>Alphaproteobacteria</taxon>
        <taxon>Hyphomicrobiales</taxon>
        <taxon>Xanthobacteraceae</taxon>
        <taxon>Pseudolabrys</taxon>
    </lineage>
</organism>
<evidence type="ECO:0000259" key="6">
    <source>
        <dbReference type="Pfam" id="PF07298"/>
    </source>
</evidence>
<name>A0A345ZUF0_9HYPH</name>
<dbReference type="RefSeq" id="WP_115690305.1">
    <property type="nucleotide sequence ID" value="NZ_CP031417.1"/>
</dbReference>
<accession>A0A345ZUF0</accession>
<evidence type="ECO:0000256" key="3">
    <source>
        <dbReference type="ARBA" id="ARBA00022989"/>
    </source>
</evidence>
<evidence type="ECO:0000256" key="2">
    <source>
        <dbReference type="ARBA" id="ARBA00022692"/>
    </source>
</evidence>
<feature type="transmembrane region" description="Helical" evidence="5">
    <location>
        <begin position="78"/>
        <end position="99"/>
    </location>
</feature>
<feature type="transmembrane region" description="Helical" evidence="5">
    <location>
        <begin position="160"/>
        <end position="181"/>
    </location>
</feature>
<dbReference type="OrthoDB" id="5293641at2"/>
<protein>
    <submittedName>
        <fullName evidence="7">NnrU family protein</fullName>
    </submittedName>
</protein>
<evidence type="ECO:0000313" key="8">
    <source>
        <dbReference type="Proteomes" id="UP000254889"/>
    </source>
</evidence>
<feature type="domain" description="NnrU" evidence="6">
    <location>
        <begin position="5"/>
        <end position="189"/>
    </location>
</feature>
<dbReference type="Proteomes" id="UP000254889">
    <property type="component" value="Chromosome"/>
</dbReference>
<comment type="subcellular location">
    <subcellularLocation>
        <location evidence="1">Membrane</location>
        <topology evidence="1">Multi-pass membrane protein</topology>
    </subcellularLocation>
</comment>
<dbReference type="Pfam" id="PF07298">
    <property type="entry name" value="NnrU"/>
    <property type="match status" value="1"/>
</dbReference>
<evidence type="ECO:0000256" key="1">
    <source>
        <dbReference type="ARBA" id="ARBA00004141"/>
    </source>
</evidence>
<evidence type="ECO:0000256" key="4">
    <source>
        <dbReference type="ARBA" id="ARBA00023136"/>
    </source>
</evidence>